<dbReference type="AlphaFoldDB" id="A0AAD4N4G3"/>
<organism evidence="2 3">
    <name type="scientific">Ditylenchus destructor</name>
    <dbReference type="NCBI Taxonomy" id="166010"/>
    <lineage>
        <taxon>Eukaryota</taxon>
        <taxon>Metazoa</taxon>
        <taxon>Ecdysozoa</taxon>
        <taxon>Nematoda</taxon>
        <taxon>Chromadorea</taxon>
        <taxon>Rhabditida</taxon>
        <taxon>Tylenchina</taxon>
        <taxon>Tylenchomorpha</taxon>
        <taxon>Sphaerularioidea</taxon>
        <taxon>Anguinidae</taxon>
        <taxon>Anguininae</taxon>
        <taxon>Ditylenchus</taxon>
    </lineage>
</organism>
<feature type="region of interest" description="Disordered" evidence="1">
    <location>
        <begin position="219"/>
        <end position="242"/>
    </location>
</feature>
<proteinExistence type="predicted"/>
<feature type="region of interest" description="Disordered" evidence="1">
    <location>
        <begin position="314"/>
        <end position="336"/>
    </location>
</feature>
<feature type="compositionally biased region" description="Acidic residues" evidence="1">
    <location>
        <begin position="268"/>
        <end position="278"/>
    </location>
</feature>
<evidence type="ECO:0000256" key="1">
    <source>
        <dbReference type="SAM" id="MobiDB-lite"/>
    </source>
</evidence>
<sequence>MEPKTVPSTSAQNGVNVTVTEIKHMSLKKKRTPKKRKLTVDQKIDDNIKIRDQCLAKIAELEAEELEMASDTEYEKLELIDKLKYKVLQIEQAMSKYVEFKDATYQADYVTTQPFLGPKIFITNSGLEPLNQMLTDHVNNVRKEDFHIGYRCVTRDEVKEMINAIAEKNDCPLLPLVIPSDESKCEEAIIEIVGRTNTLCRMMRINEYFEDVCAHEGVKENPEQTNDEKMPKAEDETQNISLNKKFETERQLDPTECDESNVIVLADESSDDEDDSDSNGEIPMDAENCDDSLDDIVITNGDEVVQRLLQVESDLQSEDSKPVSSNVSELSVGQQSPKYACQDEDIIMINDDDSEIIYLD</sequence>
<dbReference type="Proteomes" id="UP001201812">
    <property type="component" value="Unassembled WGS sequence"/>
</dbReference>
<accession>A0AAD4N4G3</accession>
<reference evidence="2" key="1">
    <citation type="submission" date="2022-01" db="EMBL/GenBank/DDBJ databases">
        <title>Genome Sequence Resource for Two Populations of Ditylenchus destructor, the Migratory Endoparasitic Phytonematode.</title>
        <authorList>
            <person name="Zhang H."/>
            <person name="Lin R."/>
            <person name="Xie B."/>
        </authorList>
    </citation>
    <scope>NUCLEOTIDE SEQUENCE</scope>
    <source>
        <strain evidence="2">BazhouSP</strain>
    </source>
</reference>
<dbReference type="EMBL" id="JAKKPZ010000011">
    <property type="protein sequence ID" value="KAI1715385.1"/>
    <property type="molecule type" value="Genomic_DNA"/>
</dbReference>
<gene>
    <name evidence="2" type="ORF">DdX_07694</name>
</gene>
<comment type="caution">
    <text evidence="2">The sequence shown here is derived from an EMBL/GenBank/DDBJ whole genome shotgun (WGS) entry which is preliminary data.</text>
</comment>
<feature type="compositionally biased region" description="Polar residues" evidence="1">
    <location>
        <begin position="322"/>
        <end position="336"/>
    </location>
</feature>
<evidence type="ECO:0000313" key="2">
    <source>
        <dbReference type="EMBL" id="KAI1715385.1"/>
    </source>
</evidence>
<feature type="compositionally biased region" description="Basic and acidic residues" evidence="1">
    <location>
        <begin position="219"/>
        <end position="235"/>
    </location>
</feature>
<protein>
    <submittedName>
        <fullName evidence="2">Uncharacterized protein</fullName>
    </submittedName>
</protein>
<name>A0AAD4N4G3_9BILA</name>
<evidence type="ECO:0000313" key="3">
    <source>
        <dbReference type="Proteomes" id="UP001201812"/>
    </source>
</evidence>
<keyword evidence="3" id="KW-1185">Reference proteome</keyword>
<feature type="region of interest" description="Disordered" evidence="1">
    <location>
        <begin position="266"/>
        <end position="288"/>
    </location>
</feature>